<dbReference type="GO" id="GO:0008276">
    <property type="term" value="F:protein methyltransferase activity"/>
    <property type="evidence" value="ECO:0007669"/>
    <property type="project" value="UniProtKB-ARBA"/>
</dbReference>
<dbReference type="Pfam" id="PF00856">
    <property type="entry name" value="SET"/>
    <property type="match status" value="1"/>
</dbReference>
<dbReference type="EMBL" id="GFDL01014078">
    <property type="protein sequence ID" value="JAV20967.1"/>
    <property type="molecule type" value="Transcribed_RNA"/>
</dbReference>
<dbReference type="Gene3D" id="2.170.270.10">
    <property type="entry name" value="SET domain"/>
    <property type="match status" value="1"/>
</dbReference>
<evidence type="ECO:0000259" key="6">
    <source>
        <dbReference type="PROSITE" id="PS50865"/>
    </source>
</evidence>
<dbReference type="PANTHER" id="PTHR47111">
    <property type="entry name" value="BCDNA.LD29892"/>
    <property type="match status" value="1"/>
</dbReference>
<accession>A0A1Q3F091</accession>
<dbReference type="SUPFAM" id="SSF82199">
    <property type="entry name" value="SET domain"/>
    <property type="match status" value="1"/>
</dbReference>
<keyword evidence="1" id="KW-0479">Metal-binding</keyword>
<keyword evidence="2 4" id="KW-0863">Zinc-finger</keyword>
<dbReference type="Pfam" id="PF01753">
    <property type="entry name" value="zf-MYND"/>
    <property type="match status" value="1"/>
</dbReference>
<sequence length="557" mass="62927">MNEYHPKTAMDTLLDALILAISQGVQIPSSMTVYRDLALAQEHLLNNVAEPVKNNTKAAQARQEGNRLYLTKKYEKALEKYNESICYAEAGSEQLAMGYANRSAIYYEQGEYEFALLNIRLARDHNYPEKLMEKLDTREKNCRKKIDEGLAKDNVPCPRLGINVEVNPKVPFLAKGIGMKQYPGSGRGLVAERSFKAGDVILNENTILSVVSVRYRYLNCSHCGISNQHSLIPCPNCVHCMYCSEECLVGDKHLHRFECGFGAQLGNVTFNCSNMGHKLFFYGLQLFKDDLNQMMNYCERNAYTGADPFTMDYRKYDPLEEFKLFIKSKITCNPLVEITFKLCAAASYVVLMKRPSIQTLFASKSQKQFFLNCLYNCHRVSAYFAWENNTPAGPISSGLTYIAKVINHSCDPNAMAFYDSERVKCILIRPVRKGEQITYSLGPAWFNPGGQQVSDLSFKCRCNVCRYGSPLDWLSLGKPLPANARNDLSLCMAVVVSETANDAAKLNALQQIVQRYDHFLPNMDLSFHLRIYTEKLKDAVTNEHVKLNRAKVAAMVG</sequence>
<dbReference type="PANTHER" id="PTHR47111:SF1">
    <property type="entry name" value="SET AND MYND DOMAIN-CONTAINING PROTEIN 4"/>
    <property type="match status" value="1"/>
</dbReference>
<dbReference type="Gene3D" id="6.10.140.2220">
    <property type="match status" value="1"/>
</dbReference>
<dbReference type="InterPro" id="IPR046341">
    <property type="entry name" value="SET_dom_sf"/>
</dbReference>
<dbReference type="GO" id="GO:0008757">
    <property type="term" value="F:S-adenosylmethionine-dependent methyltransferase activity"/>
    <property type="evidence" value="ECO:0007669"/>
    <property type="project" value="UniProtKB-ARBA"/>
</dbReference>
<feature type="domain" description="MYND-type" evidence="6">
    <location>
        <begin position="220"/>
        <end position="259"/>
    </location>
</feature>
<dbReference type="InterPro" id="IPR001214">
    <property type="entry name" value="SET_dom"/>
</dbReference>
<dbReference type="InterPro" id="IPR011990">
    <property type="entry name" value="TPR-like_helical_dom_sf"/>
</dbReference>
<feature type="domain" description="SET" evidence="5">
    <location>
        <begin position="175"/>
        <end position="442"/>
    </location>
</feature>
<reference evidence="7" key="1">
    <citation type="submission" date="2017-01" db="EMBL/GenBank/DDBJ databases">
        <title>A deep insight into the sialotranscriptome of adult male and female Cluex tarsalis mosquitoes.</title>
        <authorList>
            <person name="Ribeiro J.M."/>
            <person name="Moreira F."/>
            <person name="Bernard K.A."/>
            <person name="Calvo E."/>
        </authorList>
    </citation>
    <scope>NUCLEOTIDE SEQUENCE</scope>
    <source>
        <strain evidence="7">Kern County</strain>
        <tissue evidence="7">Salivary glands</tissue>
    </source>
</reference>
<evidence type="ECO:0000256" key="1">
    <source>
        <dbReference type="ARBA" id="ARBA00022723"/>
    </source>
</evidence>
<proteinExistence type="predicted"/>
<evidence type="ECO:0000313" key="7">
    <source>
        <dbReference type="EMBL" id="JAV20967.1"/>
    </source>
</evidence>
<dbReference type="PROSITE" id="PS01360">
    <property type="entry name" value="ZF_MYND_1"/>
    <property type="match status" value="1"/>
</dbReference>
<dbReference type="InterPro" id="IPR002893">
    <property type="entry name" value="Znf_MYND"/>
</dbReference>
<dbReference type="PROSITE" id="PS50865">
    <property type="entry name" value="ZF_MYND_2"/>
    <property type="match status" value="1"/>
</dbReference>
<evidence type="ECO:0000256" key="3">
    <source>
        <dbReference type="ARBA" id="ARBA00022833"/>
    </source>
</evidence>
<dbReference type="GO" id="GO:0008270">
    <property type="term" value="F:zinc ion binding"/>
    <property type="evidence" value="ECO:0007669"/>
    <property type="project" value="UniProtKB-KW"/>
</dbReference>
<dbReference type="SUPFAM" id="SSF48452">
    <property type="entry name" value="TPR-like"/>
    <property type="match status" value="1"/>
</dbReference>
<dbReference type="PROSITE" id="PS50280">
    <property type="entry name" value="SET"/>
    <property type="match status" value="1"/>
</dbReference>
<evidence type="ECO:0000259" key="5">
    <source>
        <dbReference type="PROSITE" id="PS50280"/>
    </source>
</evidence>
<evidence type="ECO:0008006" key="8">
    <source>
        <dbReference type="Google" id="ProtNLM"/>
    </source>
</evidence>
<evidence type="ECO:0000256" key="4">
    <source>
        <dbReference type="PROSITE-ProRule" id="PRU00134"/>
    </source>
</evidence>
<evidence type="ECO:0000256" key="2">
    <source>
        <dbReference type="ARBA" id="ARBA00022771"/>
    </source>
</evidence>
<dbReference type="Gene3D" id="1.10.220.160">
    <property type="match status" value="1"/>
</dbReference>
<dbReference type="GO" id="GO:0008170">
    <property type="term" value="F:N-methyltransferase activity"/>
    <property type="evidence" value="ECO:0007669"/>
    <property type="project" value="UniProtKB-ARBA"/>
</dbReference>
<keyword evidence="3" id="KW-0862">Zinc</keyword>
<protein>
    <recommendedName>
        <fullName evidence="8">SET domain-containing protein</fullName>
    </recommendedName>
</protein>
<dbReference type="Gene3D" id="1.25.40.10">
    <property type="entry name" value="Tetratricopeptide repeat domain"/>
    <property type="match status" value="1"/>
</dbReference>
<dbReference type="AlphaFoldDB" id="A0A1Q3F091"/>
<organism evidence="7">
    <name type="scientific">Culex tarsalis</name>
    <name type="common">Encephalitis mosquito</name>
    <dbReference type="NCBI Taxonomy" id="7177"/>
    <lineage>
        <taxon>Eukaryota</taxon>
        <taxon>Metazoa</taxon>
        <taxon>Ecdysozoa</taxon>
        <taxon>Arthropoda</taxon>
        <taxon>Hexapoda</taxon>
        <taxon>Insecta</taxon>
        <taxon>Pterygota</taxon>
        <taxon>Neoptera</taxon>
        <taxon>Endopterygota</taxon>
        <taxon>Diptera</taxon>
        <taxon>Nematocera</taxon>
        <taxon>Culicoidea</taxon>
        <taxon>Culicidae</taxon>
        <taxon>Culicinae</taxon>
        <taxon>Culicini</taxon>
        <taxon>Culex</taxon>
        <taxon>Culex</taxon>
    </lineage>
</organism>
<name>A0A1Q3F091_CULTA</name>
<dbReference type="SUPFAM" id="SSF144232">
    <property type="entry name" value="HIT/MYND zinc finger-like"/>
    <property type="match status" value="1"/>
</dbReference>